<dbReference type="SUPFAM" id="SSF48726">
    <property type="entry name" value="Immunoglobulin"/>
    <property type="match status" value="1"/>
</dbReference>
<reference evidence="7" key="3">
    <citation type="submission" date="2025-08" db="UniProtKB">
        <authorList>
            <consortium name="Ensembl"/>
        </authorList>
    </citation>
    <scope>IDENTIFICATION</scope>
</reference>
<dbReference type="AlphaFoldDB" id="A0A6Q2WVL4"/>
<keyword evidence="2" id="KW-1064">Adaptive immunity</keyword>
<dbReference type="InterPro" id="IPR007110">
    <property type="entry name" value="Ig-like_dom"/>
</dbReference>
<evidence type="ECO:0000313" key="7">
    <source>
        <dbReference type="Ensembl" id="ENSELUP00000044781.2"/>
    </source>
</evidence>
<dbReference type="GeneTree" id="ENSGT01120000274126"/>
<dbReference type="InterPro" id="IPR013783">
    <property type="entry name" value="Ig-like_fold"/>
</dbReference>
<dbReference type="GO" id="GO:0002250">
    <property type="term" value="P:adaptive immune response"/>
    <property type="evidence" value="ECO:0007669"/>
    <property type="project" value="UniProtKB-KW"/>
</dbReference>
<reference evidence="8" key="1">
    <citation type="journal article" date="2014" name="PLoS ONE">
        <title>The genome and linkage map of the northern pike (Esox lucius): conserved synteny revealed between the salmonid sister group and the Neoteleostei.</title>
        <authorList>
            <person name="Rondeau E.B."/>
            <person name="Minkley D.R."/>
            <person name="Leong J.S."/>
            <person name="Messmer A.M."/>
            <person name="Jantzen J.R."/>
            <person name="von Schalburg K.R."/>
            <person name="Lemon C."/>
            <person name="Bird N.H."/>
            <person name="Koop B.F."/>
        </authorList>
    </citation>
    <scope>NUCLEOTIDE SEQUENCE</scope>
</reference>
<keyword evidence="8" id="KW-1185">Reference proteome</keyword>
<dbReference type="Pfam" id="PF07686">
    <property type="entry name" value="V-set"/>
    <property type="match status" value="1"/>
</dbReference>
<accession>A0A6Q2WVL4</accession>
<sequence length="98" mass="11086">VSLLHEVYSLSGTTEGSPVALTCTYETKSSNIYLYWYKQYANQEPQYLLYKGAGTNRDEQSSSKRYKCLTSQTSTTLEIKQVTLADTALYYCALKDAQ</sequence>
<protein>
    <recommendedName>
        <fullName evidence="6">Ig-like domain-containing protein</fullName>
    </recommendedName>
</protein>
<dbReference type="GO" id="GO:0042101">
    <property type="term" value="C:T cell receptor complex"/>
    <property type="evidence" value="ECO:0007669"/>
    <property type="project" value="UniProtKB-KW"/>
</dbReference>
<dbReference type="OMA" id="YANQEPQ"/>
<evidence type="ECO:0000256" key="5">
    <source>
        <dbReference type="ARBA" id="ARBA00043266"/>
    </source>
</evidence>
<dbReference type="PANTHER" id="PTHR19367:SF18">
    <property type="entry name" value="T CELL RECEPTOR ALPHA VARIABLE 16"/>
    <property type="match status" value="1"/>
</dbReference>
<organism evidence="7 8">
    <name type="scientific">Esox lucius</name>
    <name type="common">Northern pike</name>
    <dbReference type="NCBI Taxonomy" id="8010"/>
    <lineage>
        <taxon>Eukaryota</taxon>
        <taxon>Metazoa</taxon>
        <taxon>Chordata</taxon>
        <taxon>Craniata</taxon>
        <taxon>Vertebrata</taxon>
        <taxon>Euteleostomi</taxon>
        <taxon>Actinopterygii</taxon>
        <taxon>Neopterygii</taxon>
        <taxon>Teleostei</taxon>
        <taxon>Protacanthopterygii</taxon>
        <taxon>Esociformes</taxon>
        <taxon>Esocidae</taxon>
        <taxon>Esox</taxon>
    </lineage>
</organism>
<dbReference type="InterPro" id="IPR013106">
    <property type="entry name" value="Ig_V-set"/>
</dbReference>
<evidence type="ECO:0000256" key="1">
    <source>
        <dbReference type="ARBA" id="ARBA00022729"/>
    </source>
</evidence>
<evidence type="ECO:0000313" key="8">
    <source>
        <dbReference type="Proteomes" id="UP000265140"/>
    </source>
</evidence>
<evidence type="ECO:0000256" key="4">
    <source>
        <dbReference type="ARBA" id="ARBA00023319"/>
    </source>
</evidence>
<keyword evidence="4" id="KW-0393">Immunoglobulin domain</keyword>
<dbReference type="Proteomes" id="UP000265140">
    <property type="component" value="Chromosome 3"/>
</dbReference>
<dbReference type="SMART" id="SM00406">
    <property type="entry name" value="IGv"/>
    <property type="match status" value="1"/>
</dbReference>
<keyword evidence="3" id="KW-0675">Receptor</keyword>
<evidence type="ECO:0000256" key="2">
    <source>
        <dbReference type="ARBA" id="ARBA00023130"/>
    </source>
</evidence>
<dbReference type="InterPro" id="IPR051287">
    <property type="entry name" value="TCR_variable_region"/>
</dbReference>
<name>A0A6Q2WVL4_ESOLU</name>
<dbReference type="Bgee" id="ENSELUG00000029323">
    <property type="expression patterns" value="Expressed in pharyngeal gill"/>
</dbReference>
<dbReference type="InterPro" id="IPR036179">
    <property type="entry name" value="Ig-like_dom_sf"/>
</dbReference>
<dbReference type="InParanoid" id="A0A6Q2WVL4"/>
<dbReference type="Gene3D" id="2.60.40.10">
    <property type="entry name" value="Immunoglobulins"/>
    <property type="match status" value="1"/>
</dbReference>
<dbReference type="PROSITE" id="PS50835">
    <property type="entry name" value="IG_LIKE"/>
    <property type="match status" value="1"/>
</dbReference>
<keyword evidence="5" id="KW-1279">T cell receptor</keyword>
<keyword evidence="5" id="KW-0391">Immunity</keyword>
<evidence type="ECO:0000256" key="3">
    <source>
        <dbReference type="ARBA" id="ARBA00023170"/>
    </source>
</evidence>
<reference evidence="7" key="2">
    <citation type="submission" date="2020-02" db="EMBL/GenBank/DDBJ databases">
        <title>Esox lucius (northern pike) genome, fEsoLuc1, primary haplotype.</title>
        <authorList>
            <person name="Myers G."/>
            <person name="Karagic N."/>
            <person name="Meyer A."/>
            <person name="Pippel M."/>
            <person name="Reichard M."/>
            <person name="Winkler S."/>
            <person name="Tracey A."/>
            <person name="Sims Y."/>
            <person name="Howe K."/>
            <person name="Rhie A."/>
            <person name="Formenti G."/>
            <person name="Durbin R."/>
            <person name="Fedrigo O."/>
            <person name="Jarvis E.D."/>
        </authorList>
    </citation>
    <scope>NUCLEOTIDE SEQUENCE [LARGE SCALE GENOMIC DNA]</scope>
</reference>
<feature type="domain" description="Ig-like" evidence="6">
    <location>
        <begin position="1"/>
        <end position="98"/>
    </location>
</feature>
<keyword evidence="1" id="KW-0732">Signal</keyword>
<proteinExistence type="predicted"/>
<evidence type="ECO:0000259" key="6">
    <source>
        <dbReference type="PROSITE" id="PS50835"/>
    </source>
</evidence>
<reference evidence="7" key="4">
    <citation type="submission" date="2025-09" db="UniProtKB">
        <authorList>
            <consortium name="Ensembl"/>
        </authorList>
    </citation>
    <scope>IDENTIFICATION</scope>
</reference>
<dbReference type="PANTHER" id="PTHR19367">
    <property type="entry name" value="T-CELL RECEPTOR ALPHA CHAIN V REGION"/>
    <property type="match status" value="1"/>
</dbReference>
<dbReference type="Ensembl" id="ENSELUT00000071283.2">
    <property type="protein sequence ID" value="ENSELUP00000044781.2"/>
    <property type="gene ID" value="ENSELUG00000029323.2"/>
</dbReference>